<dbReference type="PANTHER" id="PTHR23517:SF3">
    <property type="entry name" value="INTEGRAL MEMBRANE TRANSPORT PROTEIN"/>
    <property type="match status" value="1"/>
</dbReference>
<keyword evidence="8" id="KW-0732">Signal</keyword>
<sequence length="385" mass="42550">MSPKPFKRPLLVLSSLSACGAFALATVAFFMPVYLKKIGFSGAQIGSLYAAFSVTSIITSFPSGLASDRFYARNLIVLALSLMGASAWVQSLVTSFFLFALAYLAWGLGQNLFRVSLDALLLKTLPRKVGRTYGVFNGARMLGFTLGGLSGGILLGKYDFVYTLRLVGSFYLLLCLYWFFLPKNVPVKFGLKSYWDDFRHPRVLFFAFWLYLFYLHWGAEFTSYGLFLRENLGLSLKGMGLYMSAEFAMVGIASYLNGLRLERGTSLYQLAGLGLFCSGLGHMGMVIPYLPLSLAFRLLHGFGDGTIMVLSYVGIAKLFRVERIGGNSGLITLAIMLGSFTGSLIFGPIGARFGYQWPLFISGLITLCLIPLVYLPRFREVENQV</sequence>
<feature type="transmembrane region" description="Helical" evidence="7">
    <location>
        <begin position="162"/>
        <end position="181"/>
    </location>
</feature>
<evidence type="ECO:0000256" key="2">
    <source>
        <dbReference type="ARBA" id="ARBA00022448"/>
    </source>
</evidence>
<feature type="transmembrane region" description="Helical" evidence="7">
    <location>
        <begin position="330"/>
        <end position="349"/>
    </location>
</feature>
<dbReference type="Gene3D" id="1.20.1250.20">
    <property type="entry name" value="MFS general substrate transporter like domains"/>
    <property type="match status" value="2"/>
</dbReference>
<reference evidence="10" key="1">
    <citation type="journal article" date="2020" name="mSystems">
        <title>Genome- and Community-Level Interaction Insights into Carbon Utilization and Element Cycling Functions of Hydrothermarchaeota in Hydrothermal Sediment.</title>
        <authorList>
            <person name="Zhou Z."/>
            <person name="Liu Y."/>
            <person name="Xu W."/>
            <person name="Pan J."/>
            <person name="Luo Z.H."/>
            <person name="Li M."/>
        </authorList>
    </citation>
    <scope>NUCLEOTIDE SEQUENCE [LARGE SCALE GENOMIC DNA]</scope>
    <source>
        <strain evidence="10">HyVt-533</strain>
    </source>
</reference>
<evidence type="ECO:0000256" key="5">
    <source>
        <dbReference type="ARBA" id="ARBA00022989"/>
    </source>
</evidence>
<evidence type="ECO:0000313" key="10">
    <source>
        <dbReference type="EMBL" id="HHI97546.1"/>
    </source>
</evidence>
<comment type="caution">
    <text evidence="10">The sequence shown here is derived from an EMBL/GenBank/DDBJ whole genome shotgun (WGS) entry which is preliminary data.</text>
</comment>
<dbReference type="SUPFAM" id="SSF103473">
    <property type="entry name" value="MFS general substrate transporter"/>
    <property type="match status" value="1"/>
</dbReference>
<proteinExistence type="predicted"/>
<dbReference type="Pfam" id="PF07690">
    <property type="entry name" value="MFS_1"/>
    <property type="match status" value="1"/>
</dbReference>
<keyword evidence="4 7" id="KW-0812">Transmembrane</keyword>
<evidence type="ECO:0000256" key="3">
    <source>
        <dbReference type="ARBA" id="ARBA00022475"/>
    </source>
</evidence>
<dbReference type="InterPro" id="IPR036259">
    <property type="entry name" value="MFS_trans_sf"/>
</dbReference>
<dbReference type="PROSITE" id="PS50850">
    <property type="entry name" value="MFS"/>
    <property type="match status" value="1"/>
</dbReference>
<feature type="transmembrane region" description="Helical" evidence="7">
    <location>
        <begin position="95"/>
        <end position="113"/>
    </location>
</feature>
<feature type="domain" description="Major facilitator superfamily (MFS) profile" evidence="9">
    <location>
        <begin position="9"/>
        <end position="385"/>
    </location>
</feature>
<dbReference type="AlphaFoldDB" id="A0A7V5U322"/>
<feature type="transmembrane region" description="Helical" evidence="7">
    <location>
        <begin position="298"/>
        <end position="318"/>
    </location>
</feature>
<feature type="transmembrane region" description="Helical" evidence="7">
    <location>
        <begin position="239"/>
        <end position="258"/>
    </location>
</feature>
<dbReference type="GO" id="GO:0005886">
    <property type="term" value="C:plasma membrane"/>
    <property type="evidence" value="ECO:0007669"/>
    <property type="project" value="UniProtKB-SubCell"/>
</dbReference>
<gene>
    <name evidence="10" type="ORF">ENJ96_06810</name>
</gene>
<feature type="transmembrane region" description="Helical" evidence="7">
    <location>
        <begin position="270"/>
        <end position="292"/>
    </location>
</feature>
<keyword evidence="5 7" id="KW-1133">Transmembrane helix</keyword>
<evidence type="ECO:0000256" key="7">
    <source>
        <dbReference type="SAM" id="Phobius"/>
    </source>
</evidence>
<keyword evidence="6 7" id="KW-0472">Membrane</keyword>
<evidence type="ECO:0000256" key="1">
    <source>
        <dbReference type="ARBA" id="ARBA00004651"/>
    </source>
</evidence>
<dbReference type="InterPro" id="IPR020846">
    <property type="entry name" value="MFS_dom"/>
</dbReference>
<evidence type="ECO:0000256" key="6">
    <source>
        <dbReference type="ARBA" id="ARBA00023136"/>
    </source>
</evidence>
<feature type="transmembrane region" description="Helical" evidence="7">
    <location>
        <begin position="134"/>
        <end position="156"/>
    </location>
</feature>
<dbReference type="PANTHER" id="PTHR23517">
    <property type="entry name" value="RESISTANCE PROTEIN MDTM, PUTATIVE-RELATED-RELATED"/>
    <property type="match status" value="1"/>
</dbReference>
<name>A0A7V5U322_9BACT</name>
<feature type="signal peptide" evidence="8">
    <location>
        <begin position="1"/>
        <end position="23"/>
    </location>
</feature>
<dbReference type="InterPro" id="IPR011701">
    <property type="entry name" value="MFS"/>
</dbReference>
<feature type="transmembrane region" description="Helical" evidence="7">
    <location>
        <begin position="355"/>
        <end position="375"/>
    </location>
</feature>
<keyword evidence="3" id="KW-1003">Cell membrane</keyword>
<dbReference type="InterPro" id="IPR050171">
    <property type="entry name" value="MFS_Transporters"/>
</dbReference>
<feature type="transmembrane region" description="Helical" evidence="7">
    <location>
        <begin position="41"/>
        <end position="58"/>
    </location>
</feature>
<evidence type="ECO:0000259" key="9">
    <source>
        <dbReference type="PROSITE" id="PS50850"/>
    </source>
</evidence>
<feature type="transmembrane region" description="Helical" evidence="7">
    <location>
        <begin position="202"/>
        <end position="219"/>
    </location>
</feature>
<feature type="chain" id="PRO_5030639928" evidence="8">
    <location>
        <begin position="24"/>
        <end position="385"/>
    </location>
</feature>
<dbReference type="Proteomes" id="UP000886101">
    <property type="component" value="Unassembled WGS sequence"/>
</dbReference>
<keyword evidence="2" id="KW-0813">Transport</keyword>
<dbReference type="PROSITE" id="PS51257">
    <property type="entry name" value="PROKAR_LIPOPROTEIN"/>
    <property type="match status" value="1"/>
</dbReference>
<dbReference type="GO" id="GO:0022857">
    <property type="term" value="F:transmembrane transporter activity"/>
    <property type="evidence" value="ECO:0007669"/>
    <property type="project" value="InterPro"/>
</dbReference>
<evidence type="ECO:0000256" key="8">
    <source>
        <dbReference type="SAM" id="SignalP"/>
    </source>
</evidence>
<accession>A0A7V5U322</accession>
<protein>
    <submittedName>
        <fullName evidence="10">MFS transporter</fullName>
    </submittedName>
</protein>
<comment type="subcellular location">
    <subcellularLocation>
        <location evidence="1">Cell membrane</location>
        <topology evidence="1">Multi-pass membrane protein</topology>
    </subcellularLocation>
</comment>
<organism evidence="10">
    <name type="scientific">Thermodesulfatator atlanticus</name>
    <dbReference type="NCBI Taxonomy" id="501497"/>
    <lineage>
        <taxon>Bacteria</taxon>
        <taxon>Pseudomonadati</taxon>
        <taxon>Thermodesulfobacteriota</taxon>
        <taxon>Thermodesulfobacteria</taxon>
        <taxon>Thermodesulfobacteriales</taxon>
        <taxon>Thermodesulfatatoraceae</taxon>
        <taxon>Thermodesulfatator</taxon>
    </lineage>
</organism>
<evidence type="ECO:0000256" key="4">
    <source>
        <dbReference type="ARBA" id="ARBA00022692"/>
    </source>
</evidence>
<dbReference type="EMBL" id="DROK01000196">
    <property type="protein sequence ID" value="HHI97546.1"/>
    <property type="molecule type" value="Genomic_DNA"/>
</dbReference>